<evidence type="ECO:0008006" key="3">
    <source>
        <dbReference type="Google" id="ProtNLM"/>
    </source>
</evidence>
<dbReference type="RefSeq" id="WP_369331507.1">
    <property type="nucleotide sequence ID" value="NZ_JAULBC010000007.1"/>
</dbReference>
<dbReference type="InterPro" id="IPR011051">
    <property type="entry name" value="RmlC_Cupin_sf"/>
</dbReference>
<keyword evidence="2" id="KW-1185">Reference proteome</keyword>
<organism evidence="1 2">
    <name type="scientific">Danxiaibacter flavus</name>
    <dbReference type="NCBI Taxonomy" id="3049108"/>
    <lineage>
        <taxon>Bacteria</taxon>
        <taxon>Pseudomonadati</taxon>
        <taxon>Bacteroidota</taxon>
        <taxon>Chitinophagia</taxon>
        <taxon>Chitinophagales</taxon>
        <taxon>Chitinophagaceae</taxon>
        <taxon>Danxiaibacter</taxon>
    </lineage>
</organism>
<dbReference type="EMBL" id="JAULBC010000007">
    <property type="protein sequence ID" value="MEX6690100.1"/>
    <property type="molecule type" value="Genomic_DNA"/>
</dbReference>
<evidence type="ECO:0000313" key="1">
    <source>
        <dbReference type="EMBL" id="MEX6690100.1"/>
    </source>
</evidence>
<dbReference type="SUPFAM" id="SSF51182">
    <property type="entry name" value="RmlC-like cupins"/>
    <property type="match status" value="1"/>
</dbReference>
<dbReference type="Gene3D" id="2.60.120.10">
    <property type="entry name" value="Jelly Rolls"/>
    <property type="match status" value="1"/>
</dbReference>
<gene>
    <name evidence="1" type="ORF">QTN47_21505</name>
</gene>
<dbReference type="InterPro" id="IPR014710">
    <property type="entry name" value="RmlC-like_jellyroll"/>
</dbReference>
<proteinExistence type="predicted"/>
<protein>
    <recommendedName>
        <fullName evidence="3">Cupin domain-containing protein</fullName>
    </recommendedName>
</protein>
<evidence type="ECO:0000313" key="2">
    <source>
        <dbReference type="Proteomes" id="UP001560573"/>
    </source>
</evidence>
<name>A0ABV3ZKR5_9BACT</name>
<sequence length="121" mass="13818">MQITGSSKDWAWPDDLDALIAAPQYHKLLFENDFVRVLDTCIRPGETTPIHTHRYPASLYVLSWSDFLRFDDMGNVIFDSRTLTQTPESGSARWTESFAPHALQNIGVQDLHIISVEQKNL</sequence>
<comment type="caution">
    <text evidence="1">The sequence shown here is derived from an EMBL/GenBank/DDBJ whole genome shotgun (WGS) entry which is preliminary data.</text>
</comment>
<accession>A0ABV3ZKR5</accession>
<dbReference type="Proteomes" id="UP001560573">
    <property type="component" value="Unassembled WGS sequence"/>
</dbReference>
<reference evidence="1 2" key="1">
    <citation type="submission" date="2023-07" db="EMBL/GenBank/DDBJ databases">
        <authorList>
            <person name="Lian W.-H."/>
        </authorList>
    </citation>
    <scope>NUCLEOTIDE SEQUENCE [LARGE SCALE GENOMIC DNA]</scope>
    <source>
        <strain evidence="1 2">SYSU DXS3180</strain>
    </source>
</reference>